<name>A0A224Y7U7_9ACAR</name>
<protein>
    <submittedName>
        <fullName evidence="2">Uncharacterized protein</fullName>
    </submittedName>
</protein>
<dbReference type="EMBL" id="GFPF01002552">
    <property type="protein sequence ID" value="MAA13698.1"/>
    <property type="molecule type" value="Transcribed_RNA"/>
</dbReference>
<sequence length="104" mass="11561">MNFSQIALTIIYFLGSRTVAITADATDDSGSTSKEKGDFCSQWCSGLTTTGTIVSRTPGACKNFYRHVCKKQNVRTPAEENDPDEISRGEQSYLDKELMKKIKK</sequence>
<evidence type="ECO:0000256" key="1">
    <source>
        <dbReference type="SAM" id="SignalP"/>
    </source>
</evidence>
<evidence type="ECO:0000313" key="2">
    <source>
        <dbReference type="EMBL" id="MAA13698.1"/>
    </source>
</evidence>
<feature type="signal peptide" evidence="1">
    <location>
        <begin position="1"/>
        <end position="20"/>
    </location>
</feature>
<proteinExistence type="predicted"/>
<feature type="chain" id="PRO_5012488545" evidence="1">
    <location>
        <begin position="21"/>
        <end position="104"/>
    </location>
</feature>
<keyword evidence="1" id="KW-0732">Signal</keyword>
<reference evidence="2" key="1">
    <citation type="journal article" date="2017" name="Parasit. Vectors">
        <title>Sialotranscriptomics of Rhipicephalus zambeziensis reveals intricate expression profiles of secretory proteins and suggests tight temporal transcriptional regulation during blood-feeding.</title>
        <authorList>
            <person name="de Castro M.H."/>
            <person name="de Klerk D."/>
            <person name="Pienaar R."/>
            <person name="Rees D.J.G."/>
            <person name="Mans B.J."/>
        </authorList>
    </citation>
    <scope>NUCLEOTIDE SEQUENCE</scope>
    <source>
        <tissue evidence="2">Salivary glands</tissue>
    </source>
</reference>
<dbReference type="AlphaFoldDB" id="A0A224Y7U7"/>
<accession>A0A224Y7U7</accession>
<organism evidence="2">
    <name type="scientific">Rhipicephalus zambeziensis</name>
    <dbReference type="NCBI Taxonomy" id="60191"/>
    <lineage>
        <taxon>Eukaryota</taxon>
        <taxon>Metazoa</taxon>
        <taxon>Ecdysozoa</taxon>
        <taxon>Arthropoda</taxon>
        <taxon>Chelicerata</taxon>
        <taxon>Arachnida</taxon>
        <taxon>Acari</taxon>
        <taxon>Parasitiformes</taxon>
        <taxon>Ixodida</taxon>
        <taxon>Ixodoidea</taxon>
        <taxon>Ixodidae</taxon>
        <taxon>Rhipicephalinae</taxon>
        <taxon>Rhipicephalus</taxon>
        <taxon>Rhipicephalus</taxon>
    </lineage>
</organism>